<accession>A0ABP6F7H2</accession>
<comment type="caution">
    <text evidence="1">The sequence shown here is derived from an EMBL/GenBank/DDBJ whole genome shotgun (WGS) entry which is preliminary data.</text>
</comment>
<organism evidence="1 2">
    <name type="scientific">Nonomuraea recticatena</name>
    <dbReference type="NCBI Taxonomy" id="46178"/>
    <lineage>
        <taxon>Bacteria</taxon>
        <taxon>Bacillati</taxon>
        <taxon>Actinomycetota</taxon>
        <taxon>Actinomycetes</taxon>
        <taxon>Streptosporangiales</taxon>
        <taxon>Streptosporangiaceae</taxon>
        <taxon>Nonomuraea</taxon>
    </lineage>
</organism>
<dbReference type="EMBL" id="BAAATE010000026">
    <property type="protein sequence ID" value="GAA2685877.1"/>
    <property type="molecule type" value="Genomic_DNA"/>
</dbReference>
<proteinExistence type="predicted"/>
<name>A0ABP6F7H2_9ACTN</name>
<evidence type="ECO:0000313" key="1">
    <source>
        <dbReference type="EMBL" id="GAA2685877.1"/>
    </source>
</evidence>
<sequence>MTDRPIDPSLPSDQVLLERTKQRVAQAVERALARGALVPGADGIVHIKNAELDECDNLWVDGVRID</sequence>
<keyword evidence="2" id="KW-1185">Reference proteome</keyword>
<protein>
    <submittedName>
        <fullName evidence="1">Uncharacterized protein</fullName>
    </submittedName>
</protein>
<evidence type="ECO:0000313" key="2">
    <source>
        <dbReference type="Proteomes" id="UP001501666"/>
    </source>
</evidence>
<dbReference type="Proteomes" id="UP001501666">
    <property type="component" value="Unassembled WGS sequence"/>
</dbReference>
<reference evidence="2" key="1">
    <citation type="journal article" date="2019" name="Int. J. Syst. Evol. Microbiol.">
        <title>The Global Catalogue of Microorganisms (GCM) 10K type strain sequencing project: providing services to taxonomists for standard genome sequencing and annotation.</title>
        <authorList>
            <consortium name="The Broad Institute Genomics Platform"/>
            <consortium name="The Broad Institute Genome Sequencing Center for Infectious Disease"/>
            <person name="Wu L."/>
            <person name="Ma J."/>
        </authorList>
    </citation>
    <scope>NUCLEOTIDE SEQUENCE [LARGE SCALE GENOMIC DNA]</scope>
    <source>
        <strain evidence="2">JCM 6835</strain>
    </source>
</reference>
<gene>
    <name evidence="1" type="ORF">GCM10010412_073150</name>
</gene>